<dbReference type="InterPro" id="IPR029033">
    <property type="entry name" value="His_PPase_superfam"/>
</dbReference>
<dbReference type="Gene3D" id="3.40.50.1240">
    <property type="entry name" value="Phosphoglycerate mutase-like"/>
    <property type="match status" value="1"/>
</dbReference>
<evidence type="ECO:0000256" key="1">
    <source>
        <dbReference type="ARBA" id="ARBA00022801"/>
    </source>
</evidence>
<dbReference type="Pfam" id="PF00300">
    <property type="entry name" value="His_Phos_1"/>
    <property type="match status" value="1"/>
</dbReference>
<evidence type="ECO:0000256" key="2">
    <source>
        <dbReference type="PIRSR" id="PIRSR613078-1"/>
    </source>
</evidence>
<dbReference type="GeneID" id="66523881"/>
<dbReference type="GO" id="GO:0016787">
    <property type="term" value="F:hydrolase activity"/>
    <property type="evidence" value="ECO:0007669"/>
    <property type="project" value="UniProtKB-KW"/>
</dbReference>
<gene>
    <name evidence="4" type="ORF">LATKL145_12350</name>
</gene>
<dbReference type="Proteomes" id="UP001437574">
    <property type="component" value="Unassembled WGS sequence"/>
</dbReference>
<dbReference type="AlphaFoldDB" id="A0ABC9VM50"/>
<sequence>MRLLVVRHGQSEADILKVCEGLANYSLTKFGHEQAERTAEYIFKNYKVDKIYSSSLKRAVQTAMHISKKTNIKVIQEDKLQEFNNGLRAGLEYKLAYEKYPNISTAIHESHYQQESELEFRMRAEYVLSKILSENEPASTIVIVSHGGMIMRLYQAFLKLPVGSNVKLITGDAGIHDWSIEDGQQFINYSNFPHFYRIKLTPSNIAAEAEAAAKK</sequence>
<proteinExistence type="predicted"/>
<accession>A0ABC9VM50</accession>
<dbReference type="SUPFAM" id="SSF53254">
    <property type="entry name" value="Phosphoglycerate mutase-like"/>
    <property type="match status" value="1"/>
</dbReference>
<dbReference type="PANTHER" id="PTHR46517">
    <property type="entry name" value="FRUCTOSE-2,6-BISPHOSPHATASE TIGAR"/>
    <property type="match status" value="1"/>
</dbReference>
<reference evidence="5" key="2">
    <citation type="submission" date="2024-01" db="EMBL/GenBank/DDBJ databases">
        <title>Draft genome sequence of Lactobacillus amylovorus strain TKL145.</title>
        <authorList>
            <person name="Tohno M."/>
            <person name="Tanizawa Y."/>
        </authorList>
    </citation>
    <scope>NUCLEOTIDE SEQUENCE [LARGE SCALE GENOMIC DNA]</scope>
    <source>
        <strain evidence="5">TKL145</strain>
    </source>
</reference>
<feature type="binding site" evidence="3">
    <location>
        <position position="58"/>
    </location>
    <ligand>
        <name>substrate</name>
    </ligand>
</feature>
<protein>
    <submittedName>
        <fullName evidence="4">Histidine phosphatase family protein</fullName>
    </submittedName>
</protein>
<dbReference type="InterPro" id="IPR013078">
    <property type="entry name" value="His_Pase_superF_clade-1"/>
</dbReference>
<dbReference type="SMART" id="SM00855">
    <property type="entry name" value="PGAM"/>
    <property type="match status" value="1"/>
</dbReference>
<dbReference type="InterPro" id="IPR051695">
    <property type="entry name" value="Phosphoglycerate_Mutase"/>
</dbReference>
<organism evidence="4 5">
    <name type="scientific">Lactobacillus amylovorus subsp. animalium</name>
    <dbReference type="NCBI Taxonomy" id="3378536"/>
    <lineage>
        <taxon>Bacteria</taxon>
        <taxon>Bacillati</taxon>
        <taxon>Bacillota</taxon>
        <taxon>Bacilli</taxon>
        <taxon>Lactobacillales</taxon>
        <taxon>Lactobacillaceae</taxon>
        <taxon>Lactobacillus</taxon>
    </lineage>
</organism>
<dbReference type="RefSeq" id="WP_013641955.1">
    <property type="nucleotide sequence ID" value="NZ_BAAAAK010000014.1"/>
</dbReference>
<feature type="active site" description="Proton donor/acceptor" evidence="2">
    <location>
        <position position="82"/>
    </location>
</feature>
<reference evidence="4 5" key="1">
    <citation type="journal article" date="2024" name="Int. J. Syst. Evol. Microbiol.">
        <title>Proposal of Lactobacillus amylovorus subsp. animalis subsp. nov. and an emended description of Lactobacillus amylovorus.</title>
        <authorList>
            <person name="Yamane K."/>
            <person name="Tanizawa Y."/>
            <person name="Kobayashi H."/>
            <person name="Kamizono T."/>
            <person name="Kojima Y."/>
            <person name="Takagi H."/>
            <person name="Tohno M."/>
        </authorList>
    </citation>
    <scope>NUCLEOTIDE SEQUENCE [LARGE SCALE GENOMIC DNA]</scope>
    <source>
        <strain evidence="4 5">TKL145</strain>
    </source>
</reference>
<evidence type="ECO:0000313" key="4">
    <source>
        <dbReference type="EMBL" id="GAA0042824.1"/>
    </source>
</evidence>
<dbReference type="CDD" id="cd07067">
    <property type="entry name" value="HP_PGM_like"/>
    <property type="match status" value="1"/>
</dbReference>
<name>A0ABC9VM50_LACAM</name>
<comment type="caution">
    <text evidence="4">The sequence shown here is derived from an EMBL/GenBank/DDBJ whole genome shotgun (WGS) entry which is preliminary data.</text>
</comment>
<evidence type="ECO:0000313" key="5">
    <source>
        <dbReference type="Proteomes" id="UP001437574"/>
    </source>
</evidence>
<evidence type="ECO:0000256" key="3">
    <source>
        <dbReference type="PIRSR" id="PIRSR613078-2"/>
    </source>
</evidence>
<dbReference type="PANTHER" id="PTHR46517:SF1">
    <property type="entry name" value="FRUCTOSE-2,6-BISPHOSPHATASE TIGAR"/>
    <property type="match status" value="1"/>
</dbReference>
<dbReference type="EMBL" id="BAAAAK010000014">
    <property type="protein sequence ID" value="GAA0042824.1"/>
    <property type="molecule type" value="Genomic_DNA"/>
</dbReference>
<keyword evidence="1" id="KW-0378">Hydrolase</keyword>
<feature type="active site" description="Tele-phosphohistidine intermediate" evidence="2">
    <location>
        <position position="8"/>
    </location>
</feature>